<dbReference type="HOGENOM" id="CLU_696736_0_0_1"/>
<dbReference type="EMBL" id="CH476622">
    <property type="protein sequence ID" value="EDN96428.1"/>
    <property type="molecule type" value="Genomic_DNA"/>
</dbReference>
<feature type="compositionally biased region" description="Basic and acidic residues" evidence="1">
    <location>
        <begin position="120"/>
        <end position="129"/>
    </location>
</feature>
<feature type="region of interest" description="Disordered" evidence="1">
    <location>
        <begin position="217"/>
        <end position="250"/>
    </location>
</feature>
<sequence>MYGLIKKKTGMPTASDKYDLPIMANCLAANKSRRENEHINAMVFNDEYYRERMRNIQATYKVKQDNSPGLGYTSRIRLIWDHDRLLGTFDLDVFKGSLVIDPGPGQDHFKADIEYSKFHEARAKDKESSEESADDEDDDDGGDDEIAATKEYRFKWRGTNAKIPHKSFNSTFTIGKIRFGNGKIWGHFEAMSGVGYPGGRYMSVQEFIDKWNGYAETEEDEIPRSPTPRSTIAKSPSEHDGAHSTGSLMDDTSQLKEWTEKDQQNFIEMITGIYDITSREIEEDWVSSSKGLMVRLHVDQQQGKVMGSFDIGIVEGFLCLNHGLEALKHYSPIEFEWYGRGTFSGSIEQGTGTLAIRTQGARTVEGIFSDMPDKNDGQVDFHGMRRLLPAGVSGRGSGYYRAQWKEHKRVKPEVPLEMAIATPHKGRWGVRQELAKRVSWKRSEAEGRRKKEEARIVVLIDLDDMDGSDGDVCWIWLGCKKK</sequence>
<accession>A7E7S6</accession>
<dbReference type="InParanoid" id="A7E7S6"/>
<evidence type="ECO:0000313" key="2">
    <source>
        <dbReference type="EMBL" id="EDN96428.1"/>
    </source>
</evidence>
<feature type="compositionally biased region" description="Acidic residues" evidence="1">
    <location>
        <begin position="130"/>
        <end position="144"/>
    </location>
</feature>
<evidence type="ECO:0000256" key="1">
    <source>
        <dbReference type="SAM" id="MobiDB-lite"/>
    </source>
</evidence>
<dbReference type="eggNOG" id="ENOG502SR6K">
    <property type="taxonomic scope" value="Eukaryota"/>
</dbReference>
<name>A7E7S6_SCLS1</name>
<dbReference type="OMA" id="FVADWNY"/>
<organism evidence="2 3">
    <name type="scientific">Sclerotinia sclerotiorum (strain ATCC 18683 / 1980 / Ss-1)</name>
    <name type="common">White mold</name>
    <name type="synonym">Whetzelinia sclerotiorum</name>
    <dbReference type="NCBI Taxonomy" id="665079"/>
    <lineage>
        <taxon>Eukaryota</taxon>
        <taxon>Fungi</taxon>
        <taxon>Dikarya</taxon>
        <taxon>Ascomycota</taxon>
        <taxon>Pezizomycotina</taxon>
        <taxon>Leotiomycetes</taxon>
        <taxon>Helotiales</taxon>
        <taxon>Sclerotiniaceae</taxon>
        <taxon>Sclerotinia</taxon>
    </lineage>
</organism>
<evidence type="ECO:0000313" key="3">
    <source>
        <dbReference type="Proteomes" id="UP000001312"/>
    </source>
</evidence>
<dbReference type="AlphaFoldDB" id="A7E7S6"/>
<reference evidence="3" key="1">
    <citation type="journal article" date="2011" name="PLoS Genet.">
        <title>Genomic analysis of the necrotrophic fungal pathogens Sclerotinia sclerotiorum and Botrytis cinerea.</title>
        <authorList>
            <person name="Amselem J."/>
            <person name="Cuomo C.A."/>
            <person name="van Kan J.A."/>
            <person name="Viaud M."/>
            <person name="Benito E.P."/>
            <person name="Couloux A."/>
            <person name="Coutinho P.M."/>
            <person name="de Vries R.P."/>
            <person name="Dyer P.S."/>
            <person name="Fillinger S."/>
            <person name="Fournier E."/>
            <person name="Gout L."/>
            <person name="Hahn M."/>
            <person name="Kohn L."/>
            <person name="Lapalu N."/>
            <person name="Plummer K.M."/>
            <person name="Pradier J.M."/>
            <person name="Quevillon E."/>
            <person name="Sharon A."/>
            <person name="Simon A."/>
            <person name="ten Have A."/>
            <person name="Tudzynski B."/>
            <person name="Tudzynski P."/>
            <person name="Wincker P."/>
            <person name="Andrew M."/>
            <person name="Anthouard V."/>
            <person name="Beever R.E."/>
            <person name="Beffa R."/>
            <person name="Benoit I."/>
            <person name="Bouzid O."/>
            <person name="Brault B."/>
            <person name="Chen Z."/>
            <person name="Choquer M."/>
            <person name="Collemare J."/>
            <person name="Cotton P."/>
            <person name="Danchin E.G."/>
            <person name="Da Silva C."/>
            <person name="Gautier A."/>
            <person name="Giraud C."/>
            <person name="Giraud T."/>
            <person name="Gonzalez C."/>
            <person name="Grossetete S."/>
            <person name="Guldener U."/>
            <person name="Henrissat B."/>
            <person name="Howlett B.J."/>
            <person name="Kodira C."/>
            <person name="Kretschmer M."/>
            <person name="Lappartient A."/>
            <person name="Leroch M."/>
            <person name="Levis C."/>
            <person name="Mauceli E."/>
            <person name="Neuveglise C."/>
            <person name="Oeser B."/>
            <person name="Pearson M."/>
            <person name="Poulain J."/>
            <person name="Poussereau N."/>
            <person name="Quesneville H."/>
            <person name="Rascle C."/>
            <person name="Schumacher J."/>
            <person name="Segurens B."/>
            <person name="Sexton A."/>
            <person name="Silva E."/>
            <person name="Sirven C."/>
            <person name="Soanes D.M."/>
            <person name="Talbot N.J."/>
            <person name="Templeton M."/>
            <person name="Yandava C."/>
            <person name="Yarden O."/>
            <person name="Zeng Q."/>
            <person name="Rollins J.A."/>
            <person name="Lebrun M.H."/>
            <person name="Dickman M."/>
        </authorList>
    </citation>
    <scope>NUCLEOTIDE SEQUENCE [LARGE SCALE GENOMIC DNA]</scope>
    <source>
        <strain evidence="3">ATCC 18683 / 1980 / Ss-1</strain>
    </source>
</reference>
<dbReference type="RefSeq" id="XP_001597160.1">
    <property type="nucleotide sequence ID" value="XM_001597110.1"/>
</dbReference>
<protein>
    <submittedName>
        <fullName evidence="2">Uncharacterized protein</fullName>
    </submittedName>
</protein>
<gene>
    <name evidence="2" type="ORF">SS1G_01354</name>
</gene>
<dbReference type="KEGG" id="ssl:SS1G_01354"/>
<feature type="region of interest" description="Disordered" evidence="1">
    <location>
        <begin position="120"/>
        <end position="144"/>
    </location>
</feature>
<dbReference type="STRING" id="665079.A7E7S6"/>
<dbReference type="Proteomes" id="UP000001312">
    <property type="component" value="Unassembled WGS sequence"/>
</dbReference>
<proteinExistence type="predicted"/>
<keyword evidence="3" id="KW-1185">Reference proteome</keyword>
<dbReference type="GeneID" id="5494085"/>